<evidence type="ECO:0000313" key="2">
    <source>
        <dbReference type="Proteomes" id="UP001201549"/>
    </source>
</evidence>
<organism evidence="1 2">
    <name type="scientific">Shewanella electrica</name>
    <dbReference type="NCBI Taxonomy" id="515560"/>
    <lineage>
        <taxon>Bacteria</taxon>
        <taxon>Pseudomonadati</taxon>
        <taxon>Pseudomonadota</taxon>
        <taxon>Gammaproteobacteria</taxon>
        <taxon>Alteromonadales</taxon>
        <taxon>Shewanellaceae</taxon>
        <taxon>Shewanella</taxon>
    </lineage>
</organism>
<evidence type="ECO:0000313" key="1">
    <source>
        <dbReference type="EMBL" id="MCS4558544.1"/>
    </source>
</evidence>
<dbReference type="Pfam" id="PF09669">
    <property type="entry name" value="Phage_pRha"/>
    <property type="match status" value="1"/>
</dbReference>
<dbReference type="RefSeq" id="WP_238898362.1">
    <property type="nucleotide sequence ID" value="NZ_JAKOGG010000022.1"/>
</dbReference>
<proteinExistence type="predicted"/>
<sequence length="277" mass="31583">MATALIPADAIIRSNGEVKTTSLMVAEAFSKQHKDVLRKLESLDCSPKFASAHFCAHVKNQQVGIAKRDIKYYEMTKDGFIFLVMGFTGKKAAAIKEAYINAFNQMAEQLNRQPKKLSSDKTVRLRQAVDMLVSKKSIPYPACYRIVHHRFDVDHIDQLTPQQIPQAVEYIHKLAFDGEWLPPVDSPAVAAVPQFSAQDLYSFGLLLNRAEHMRLYIDSILPLLKIAEHRLYGPMREQADTARLDIARCIPLLERELHRDQDEFLVQLTQLMKRLHG</sequence>
<dbReference type="NCBIfam" id="TIGR02681">
    <property type="entry name" value="phage_pRha"/>
    <property type="match status" value="1"/>
</dbReference>
<keyword evidence="2" id="KW-1185">Reference proteome</keyword>
<accession>A0ABT2FTI0</accession>
<reference evidence="2" key="1">
    <citation type="submission" date="2023-07" db="EMBL/GenBank/DDBJ databases">
        <title>Shewanella mangrovi sp. nov., an acetaldehyde- degrading bacterium isolated from mangrove sediment.</title>
        <authorList>
            <person name="Liu Y."/>
        </authorList>
    </citation>
    <scope>NUCLEOTIDE SEQUENCE [LARGE SCALE GENOMIC DNA]</scope>
    <source>
        <strain evidence="2">C32</strain>
    </source>
</reference>
<protein>
    <submittedName>
        <fullName evidence="1">Rha family transcriptional regulator</fullName>
    </submittedName>
</protein>
<dbReference type="EMBL" id="JAKOGG010000022">
    <property type="protein sequence ID" value="MCS4558544.1"/>
    <property type="molecule type" value="Genomic_DNA"/>
</dbReference>
<comment type="caution">
    <text evidence="1">The sequence shown here is derived from an EMBL/GenBank/DDBJ whole genome shotgun (WGS) entry which is preliminary data.</text>
</comment>
<dbReference type="Proteomes" id="UP001201549">
    <property type="component" value="Unassembled WGS sequence"/>
</dbReference>
<name>A0ABT2FTI0_9GAMM</name>
<gene>
    <name evidence="1" type="ORF">L9G74_19080</name>
</gene>
<dbReference type="InterPro" id="IPR014054">
    <property type="entry name" value="Phage_regulatory_Rha"/>
</dbReference>